<dbReference type="SUPFAM" id="SSF52540">
    <property type="entry name" value="P-loop containing nucleoside triphosphate hydrolases"/>
    <property type="match status" value="1"/>
</dbReference>
<dbReference type="EMBL" id="CP113264">
    <property type="protein sequence ID" value="WAE71572.1"/>
    <property type="molecule type" value="Genomic_DNA"/>
</dbReference>
<dbReference type="InterPro" id="IPR011704">
    <property type="entry name" value="ATPase_dyneun-rel_AAA"/>
</dbReference>
<evidence type="ECO:0000313" key="3">
    <source>
        <dbReference type="Proteomes" id="UP001156498"/>
    </source>
</evidence>
<dbReference type="Proteomes" id="UP001156498">
    <property type="component" value="Chromosome"/>
</dbReference>
<sequence length="620" mass="68970">MERRWGNTATYPAPPEGDPTAKLEKFIDAMVATGQTGQVFGEHGIGKTSTFVSYIPRRFPGTTLVVVPAANLAPDDLLVNAPVRDHHSGELVLRQLIMRQLAPGKPFILLIDDSLQAGKTVQSQLMQIACDWSLGEYDLRELGCVGVFLTDNESLAETGARRTDLAVLDRMVTMKLTANDTAWRSALAARYPDWDLREVFRQWAALHPRLRRLLSPRTLQHVLDCARAGFPLAWGLPLQNGGRLALTEETKEGKPGRDRTSEVLDAIAESVGARNPATVADPVRRILRAATTHRWAVLLQGPPGCGKTQITKQIVREETGRDPVYFSLPVTNVEDLCVPVPTPDGALDAMLTRSLLDPEPKVLVWDEYNRPKDKATFARLMEITQEWTLAGRELPGLRAQVALQNPPYHLGRKLLVSSNNVAQASRFTISYEVLPEDIPANEWLISTYGETAETVLEWWKNDIDDEGRAWVTKRTLERLVKLHREGMPLEPALIYLGDGEYAPVPLSELEARLADRRQIGLVQLAGDLPVWAARLSAATETDEEGTNDTDLVHQVFSNAELSQLERHIDVVARLLPYLPPKLRATYLVGQTRERQRFWFTALARMAELSVADPGLTGDAP</sequence>
<dbReference type="Pfam" id="PF07728">
    <property type="entry name" value="AAA_5"/>
    <property type="match status" value="1"/>
</dbReference>
<evidence type="ECO:0000259" key="1">
    <source>
        <dbReference type="Pfam" id="PF07728"/>
    </source>
</evidence>
<gene>
    <name evidence="2" type="ORF">OUQ99_20340</name>
</gene>
<reference evidence="2 3" key="1">
    <citation type="journal article" date="2013" name="Int. J. Syst. Evol. Microbiol.">
        <title>Description of Streptomonospora sediminis sp. nov. and Streptomonospora nanhaiensis sp. nov., and reclassification of Nocardiopsis arabia Hozzein &amp; Goodfellow 2008 as Streptomonospora arabica comb. nov. and emended description of the genus Streptomonospora.</title>
        <authorList>
            <person name="Zhang D.F."/>
            <person name="Pan H.Q."/>
            <person name="He J."/>
            <person name="Zhang X.M."/>
            <person name="Zhang Y.G."/>
            <person name="Klenk H.P."/>
            <person name="Hu J.C."/>
            <person name="Li W.J."/>
        </authorList>
    </citation>
    <scope>NUCLEOTIDE SEQUENCE [LARGE SCALE GENOMIC DNA]</scope>
    <source>
        <strain evidence="2 3">12A09</strain>
    </source>
</reference>
<proteinExistence type="predicted"/>
<keyword evidence="3" id="KW-1185">Reference proteome</keyword>
<name>A0ABY6YH14_9ACTN</name>
<accession>A0ABY6YH14</accession>
<evidence type="ECO:0000313" key="2">
    <source>
        <dbReference type="EMBL" id="WAE71572.1"/>
    </source>
</evidence>
<dbReference type="RefSeq" id="WP_267945375.1">
    <property type="nucleotide sequence ID" value="NZ_CP113264.1"/>
</dbReference>
<feature type="domain" description="ATPase dynein-related AAA" evidence="1">
    <location>
        <begin position="297"/>
        <end position="394"/>
    </location>
</feature>
<dbReference type="Gene3D" id="3.40.50.300">
    <property type="entry name" value="P-loop containing nucleotide triphosphate hydrolases"/>
    <property type="match status" value="1"/>
</dbReference>
<dbReference type="InterPro" id="IPR027417">
    <property type="entry name" value="P-loop_NTPase"/>
</dbReference>
<organism evidence="2 3">
    <name type="scientific">Streptomonospora nanhaiensis</name>
    <dbReference type="NCBI Taxonomy" id="1323731"/>
    <lineage>
        <taxon>Bacteria</taxon>
        <taxon>Bacillati</taxon>
        <taxon>Actinomycetota</taxon>
        <taxon>Actinomycetes</taxon>
        <taxon>Streptosporangiales</taxon>
        <taxon>Nocardiopsidaceae</taxon>
        <taxon>Streptomonospora</taxon>
    </lineage>
</organism>
<protein>
    <submittedName>
        <fullName evidence="2">AAA family ATPase</fullName>
    </submittedName>
</protein>